<dbReference type="RefSeq" id="WP_081190710.1">
    <property type="nucleotide sequence ID" value="NZ_MWIH01000003.1"/>
</dbReference>
<dbReference type="InterPro" id="IPR051783">
    <property type="entry name" value="NAD(P)-dependent_oxidoreduct"/>
</dbReference>
<dbReference type="STRING" id="1962155.B1813_04420"/>
<dbReference type="InterPro" id="IPR036291">
    <property type="entry name" value="NAD(P)-bd_dom_sf"/>
</dbReference>
<dbReference type="Proteomes" id="UP000192591">
    <property type="component" value="Unassembled WGS sequence"/>
</dbReference>
<accession>A0A1V9A9N9</accession>
<feature type="domain" description="NAD-dependent epimerase/dehydratase" evidence="1">
    <location>
        <begin position="3"/>
        <end position="216"/>
    </location>
</feature>
<keyword evidence="3" id="KW-1185">Reference proteome</keyword>
<dbReference type="AlphaFoldDB" id="A0A1V9A9N9"/>
<organism evidence="2 3">
    <name type="scientific">Saccharomonospora piscinae</name>
    <dbReference type="NCBI Taxonomy" id="687388"/>
    <lineage>
        <taxon>Bacteria</taxon>
        <taxon>Bacillati</taxon>
        <taxon>Actinomycetota</taxon>
        <taxon>Actinomycetes</taxon>
        <taxon>Pseudonocardiales</taxon>
        <taxon>Pseudonocardiaceae</taxon>
        <taxon>Saccharomonospora</taxon>
    </lineage>
</organism>
<dbReference type="PANTHER" id="PTHR48079:SF6">
    <property type="entry name" value="NAD(P)-BINDING DOMAIN-CONTAINING PROTEIN-RELATED"/>
    <property type="match status" value="1"/>
</dbReference>
<proteinExistence type="predicted"/>
<evidence type="ECO:0000313" key="3">
    <source>
        <dbReference type="Proteomes" id="UP000192591"/>
    </source>
</evidence>
<dbReference type="EMBL" id="MWIH01000003">
    <property type="protein sequence ID" value="OQO93778.1"/>
    <property type="molecule type" value="Genomic_DNA"/>
</dbReference>
<name>A0A1V9A9N9_SACPI</name>
<evidence type="ECO:0000313" key="2">
    <source>
        <dbReference type="EMBL" id="OQO93778.1"/>
    </source>
</evidence>
<dbReference type="Gene3D" id="3.40.50.720">
    <property type="entry name" value="NAD(P)-binding Rossmann-like Domain"/>
    <property type="match status" value="1"/>
</dbReference>
<sequence>MRVFITGATGYIGGSVAVGLCRAGHDVAGLTRQPAAADRLARLGIDPVVGSLDDAQLLARQATKADAVINAADSDHRGAVVAFTEALAGSGKPLLHTSGSSVVGDDARGEASHHVFTEADVRPGGSWRPTEDKAARVEIDRLVLAGSADNIRSVVLCNSLIYGHGRGLARDSVQLPRLVAVATATGTARHIGRGHNIWSTVHIDDVVDLYLRALTSALAGSFYFVENGEDSFADMAQAIAETLGLPPAQPWDLDSAIEAWGYEPAVYALGSNSRVRGGAARTELAWAPRHASAIEWIRRELRVAGDSAEATPAS</sequence>
<dbReference type="GO" id="GO:0005737">
    <property type="term" value="C:cytoplasm"/>
    <property type="evidence" value="ECO:0007669"/>
    <property type="project" value="TreeGrafter"/>
</dbReference>
<dbReference type="Pfam" id="PF01370">
    <property type="entry name" value="Epimerase"/>
    <property type="match status" value="1"/>
</dbReference>
<dbReference type="PANTHER" id="PTHR48079">
    <property type="entry name" value="PROTEIN YEEZ"/>
    <property type="match status" value="1"/>
</dbReference>
<comment type="caution">
    <text evidence="2">The sequence shown here is derived from an EMBL/GenBank/DDBJ whole genome shotgun (WGS) entry which is preliminary data.</text>
</comment>
<gene>
    <name evidence="2" type="ORF">B1813_04420</name>
</gene>
<dbReference type="GO" id="GO:0004029">
    <property type="term" value="F:aldehyde dehydrogenase (NAD+) activity"/>
    <property type="evidence" value="ECO:0007669"/>
    <property type="project" value="TreeGrafter"/>
</dbReference>
<evidence type="ECO:0000259" key="1">
    <source>
        <dbReference type="Pfam" id="PF01370"/>
    </source>
</evidence>
<dbReference type="InterPro" id="IPR001509">
    <property type="entry name" value="Epimerase_deHydtase"/>
</dbReference>
<dbReference type="SUPFAM" id="SSF51735">
    <property type="entry name" value="NAD(P)-binding Rossmann-fold domains"/>
    <property type="match status" value="1"/>
</dbReference>
<protein>
    <submittedName>
        <fullName evidence="2">Epimerase</fullName>
    </submittedName>
</protein>
<reference evidence="2 3" key="1">
    <citation type="submission" date="2017-02" db="EMBL/GenBank/DDBJ databases">
        <title>Draft genome of Saccharomonospora sp. 154.</title>
        <authorList>
            <person name="Alonso-Carmona G.S."/>
            <person name="De La Haba R."/>
            <person name="Vera-Gargallo B."/>
            <person name="Sandoval-Trujillo A.H."/>
            <person name="Ramirez-Duran N."/>
            <person name="Ventosa A."/>
        </authorList>
    </citation>
    <scope>NUCLEOTIDE SEQUENCE [LARGE SCALE GENOMIC DNA]</scope>
    <source>
        <strain evidence="2 3">LRS4.154</strain>
    </source>
</reference>